<dbReference type="GO" id="GO:0003723">
    <property type="term" value="F:RNA binding"/>
    <property type="evidence" value="ECO:0007669"/>
    <property type="project" value="UniProtKB-UniRule"/>
</dbReference>
<evidence type="ECO:0000256" key="1">
    <source>
        <dbReference type="ARBA" id="ARBA00022553"/>
    </source>
</evidence>
<dbReference type="FunFam" id="3.30.70.330:FF:000089">
    <property type="entry name" value="RNA binding protein"/>
    <property type="match status" value="1"/>
</dbReference>
<name>A0AAD5TQ45_9FUNG</name>
<evidence type="ECO:0000256" key="2">
    <source>
        <dbReference type="ARBA" id="ARBA00022884"/>
    </source>
</evidence>
<dbReference type="Proteomes" id="UP001212152">
    <property type="component" value="Unassembled WGS sequence"/>
</dbReference>
<reference evidence="6" key="1">
    <citation type="submission" date="2020-05" db="EMBL/GenBank/DDBJ databases">
        <title>Phylogenomic resolution of chytrid fungi.</title>
        <authorList>
            <person name="Stajich J.E."/>
            <person name="Amses K."/>
            <person name="Simmons R."/>
            <person name="Seto K."/>
            <person name="Myers J."/>
            <person name="Bonds A."/>
            <person name="Quandt C.A."/>
            <person name="Barry K."/>
            <person name="Liu P."/>
            <person name="Grigoriev I."/>
            <person name="Longcore J.E."/>
            <person name="James T.Y."/>
        </authorList>
    </citation>
    <scope>NUCLEOTIDE SEQUENCE</scope>
    <source>
        <strain evidence="6">JEL0379</strain>
    </source>
</reference>
<feature type="region of interest" description="Disordered" evidence="4">
    <location>
        <begin position="240"/>
        <end position="260"/>
    </location>
</feature>
<dbReference type="AlphaFoldDB" id="A0AAD5TQ45"/>
<protein>
    <recommendedName>
        <fullName evidence="5">RRM domain-containing protein</fullName>
    </recommendedName>
</protein>
<evidence type="ECO:0000259" key="5">
    <source>
        <dbReference type="PROSITE" id="PS50102"/>
    </source>
</evidence>
<dbReference type="InterPro" id="IPR035979">
    <property type="entry name" value="RBD_domain_sf"/>
</dbReference>
<accession>A0AAD5TQ45</accession>
<dbReference type="PROSITE" id="PS50102">
    <property type="entry name" value="RRM"/>
    <property type="match status" value="2"/>
</dbReference>
<comment type="caution">
    <text evidence="6">The sequence shown here is derived from an EMBL/GenBank/DDBJ whole genome shotgun (WGS) entry which is preliminary data.</text>
</comment>
<dbReference type="PANTHER" id="PTHR10501">
    <property type="entry name" value="U1 SMALL NUCLEAR RIBONUCLEOPROTEIN A/U2 SMALL NUCLEAR RIBONUCLEOPROTEIN B"/>
    <property type="match status" value="1"/>
</dbReference>
<sequence length="445" mass="48460">MPVAHIPVMQQEEITTIFVVGFPDDMLEREFQNMFTFSSGFEAATLKVPSTTDSDDGMGMPNARKQIIGFAKFRTRLDALEARDVLSGRKVDAERGCVLKAEMAKKNLHTKRGLSNENPMLMAPGFTVNPFAQLQRRGSKDDGNMFDPFFMTAGPPTPSLSRELFGTSDFHSQMDICDIYSSSDTLSNRGTAIPINDSYSHSMRNSNAFADFVEPMRPSMASSVPNRSHMEAAAAHFNEMMDNPTPAPQPRVNRSHSVSEQRGFSSALFSSESLLPRLSPPMSMAGPSASSGNPANSSTGSIASSASSSAGTSPTGPLPYHARSNADHNPPCNTLYVGNLPPDTSEEELRQLFLRCPGYKRLCFRGRPNGPMCFVEFDDVQCATQALFQLYGNPLSNSTKGGIRLSYSKNPLGVRTALPTPATTPNMMAVPFVPMDKEPRMIHGC</sequence>
<dbReference type="SUPFAM" id="SSF54928">
    <property type="entry name" value="RNA-binding domain, RBD"/>
    <property type="match status" value="2"/>
</dbReference>
<evidence type="ECO:0000313" key="6">
    <source>
        <dbReference type="EMBL" id="KAJ3183823.1"/>
    </source>
</evidence>
<evidence type="ECO:0000256" key="3">
    <source>
        <dbReference type="PROSITE-ProRule" id="PRU00176"/>
    </source>
</evidence>
<feature type="compositionally biased region" description="Low complexity" evidence="4">
    <location>
        <begin position="278"/>
        <end position="319"/>
    </location>
</feature>
<dbReference type="InterPro" id="IPR000504">
    <property type="entry name" value="RRM_dom"/>
</dbReference>
<gene>
    <name evidence="6" type="ORF">HDU87_005939</name>
</gene>
<proteinExistence type="predicted"/>
<dbReference type="CDD" id="cd12245">
    <property type="entry name" value="RRM_scw1_like"/>
    <property type="match status" value="1"/>
</dbReference>
<keyword evidence="1" id="KW-0597">Phosphoprotein</keyword>
<dbReference type="SMART" id="SM00360">
    <property type="entry name" value="RRM"/>
    <property type="match status" value="2"/>
</dbReference>
<dbReference type="Pfam" id="PF00076">
    <property type="entry name" value="RRM_1"/>
    <property type="match status" value="1"/>
</dbReference>
<organism evidence="6 7">
    <name type="scientific">Geranomyces variabilis</name>
    <dbReference type="NCBI Taxonomy" id="109894"/>
    <lineage>
        <taxon>Eukaryota</taxon>
        <taxon>Fungi</taxon>
        <taxon>Fungi incertae sedis</taxon>
        <taxon>Chytridiomycota</taxon>
        <taxon>Chytridiomycota incertae sedis</taxon>
        <taxon>Chytridiomycetes</taxon>
        <taxon>Spizellomycetales</taxon>
        <taxon>Powellomycetaceae</taxon>
        <taxon>Geranomyces</taxon>
    </lineage>
</organism>
<feature type="region of interest" description="Disordered" evidence="4">
    <location>
        <begin position="278"/>
        <end position="327"/>
    </location>
</feature>
<dbReference type="Gene3D" id="3.30.70.330">
    <property type="match status" value="2"/>
</dbReference>
<dbReference type="InterPro" id="IPR012677">
    <property type="entry name" value="Nucleotide-bd_a/b_plait_sf"/>
</dbReference>
<evidence type="ECO:0000256" key="4">
    <source>
        <dbReference type="SAM" id="MobiDB-lite"/>
    </source>
</evidence>
<feature type="domain" description="RRM" evidence="5">
    <location>
        <begin position="333"/>
        <end position="410"/>
    </location>
</feature>
<dbReference type="EMBL" id="JADGJQ010000005">
    <property type="protein sequence ID" value="KAJ3183823.1"/>
    <property type="molecule type" value="Genomic_DNA"/>
</dbReference>
<keyword evidence="7" id="KW-1185">Reference proteome</keyword>
<feature type="domain" description="RRM" evidence="5">
    <location>
        <begin position="15"/>
        <end position="106"/>
    </location>
</feature>
<evidence type="ECO:0000313" key="7">
    <source>
        <dbReference type="Proteomes" id="UP001212152"/>
    </source>
</evidence>
<keyword evidence="2 3" id="KW-0694">RNA-binding</keyword>